<name>A0ABT6YMU7_9BACT</name>
<dbReference type="InterPro" id="IPR033764">
    <property type="entry name" value="Sdr_B"/>
</dbReference>
<dbReference type="Gene3D" id="2.60.40.10">
    <property type="entry name" value="Immunoglobulins"/>
    <property type="match status" value="5"/>
</dbReference>
<dbReference type="InterPro" id="IPR013783">
    <property type="entry name" value="Ig-like_fold"/>
</dbReference>
<feature type="domain" description="Ig-like" evidence="7">
    <location>
        <begin position="1019"/>
        <end position="1101"/>
    </location>
</feature>
<evidence type="ECO:0000256" key="4">
    <source>
        <dbReference type="SAM" id="MobiDB-lite"/>
    </source>
</evidence>
<dbReference type="Pfam" id="PF01345">
    <property type="entry name" value="DUF11"/>
    <property type="match status" value="7"/>
</dbReference>
<feature type="region of interest" description="Disordered" evidence="4">
    <location>
        <begin position="1864"/>
        <end position="1890"/>
    </location>
</feature>
<organism evidence="8 9">
    <name type="scientific">Flectobacillus longus</name>
    <dbReference type="NCBI Taxonomy" id="2984207"/>
    <lineage>
        <taxon>Bacteria</taxon>
        <taxon>Pseudomonadati</taxon>
        <taxon>Bacteroidota</taxon>
        <taxon>Cytophagia</taxon>
        <taxon>Cytophagales</taxon>
        <taxon>Flectobacillaceae</taxon>
        <taxon>Flectobacillus</taxon>
    </lineage>
</organism>
<sequence>MKKTFTFEIGASRQANHRFSSHLQPKVENSQSASDSMFAVMPLSEDSSLVDIPSNYLLDSPNEQGPSSEFYQLNIQQMNLFTYLTRAANNLFQLRGASNMSSATLLSKSCKMKSVLDLCASWGLSTLTNLLTSNKKEQLSASSLNGFSTLRTVFASLILTLLTAWTAVASPDLSLTATISNGNPNPGDLVTYIIKLKNSTGDKATNISVKDSLPSTLESIVYSSPASGVTYDNVNKKWVITQLLGNTEITLQVQARVKNGDLGRGIAYASFEVAAQTEPDTDSKPNNHNINEDDQAAVCFSVPTYFSIGSVFEVSAPKGLTNVVWTRRVGTSGVATAITATASGSGAYVQNGVLYVESVTDYTEFTFTATNSTCPVTGCCPVKFIPDPYGSIGDYVWSDVNANGIQDATETGLSGIKVDLYTSANTFVKTVTTTSTGYYLFDNLNSGTYQVRITLPTKSQITKANQGSDDTKDSDFSALGRSQFITINTTLAVTDTLRNNPNVDAGIVPLGSIGDYVFNDNNKDGIQNSGDTPVAGLKVSLLDKNGNVIGTTTTDASGKYEFIVASGQYYVLFDKPAGSTFTLTGRGTSSTDSDAGTDGKSLLITIDATRPVGDPARDNKDIDAGIIPSCNVTTGNLLASTSSLCLPTGGSLTLTASVSTAPTIPTGYIVRYLLSKGTTNVIVQTGTTPSFSVNAADSYKIHTIVYNTTDLNLTTAITLGTTKLSDLQTTISGKCLALDATGVGFNVTSNPDMPNVIASTSTLCAGDVTTLTASGTGSSYKWYTLPTGGTAFATTASVQVTPTTNTTYYVETVNTNGCTSARKSISIVVNPKPTTPTVLASLVNQCSPTVTTTVNLASAITSTPSTSGGVFEWRTGSTPSASLVANPAVVGAGTYYLFEKSTTGCYSAPAVVTVNITPCGCPNPASVIVAAIQSQCVGSFTQLQLSATLGGGATSGTWTTTGTGTFDNVSSVSAKYTPSSSDETKGSIEFTFTTNDPDGSATLCTASSSKTTFIYKARPSKPSNLSASSQVCLGQSNTLTAESAGNTIKWYTTATGGSSVGTGTSFTVTPTAAGTVMYYAEAVSPEGCISERASINFTANPSPTTPTVLASLANQCSPTVTTTVNLASAITSTPSTSGGVFEWRTGSTPSASLVANPAVVGAGTYYLFEKSTTGCYSAPAVVTVNITPCGCTNPASVIVAAIQSQCVGSFTQLQLSATLGGGATSGTWTTTGTGTFDNVSSVSAKYTPSAADVTKGSIEFTFTTNDPDGSATQCSAAVSKTIFTYKARPSAPTNLSANAICLGESTTLTADGGGNIIKWYTTATGGTSVGTGSSFNVTPTIAGTITCYAEAVTADGCTSERVAINFTVYPRPTTPTVLASLANQCSSVATTTVNLASAITSTPSTSGGVFEWRTGSTPSASLVANPAVVGAGTYYLFEKSTTGCYSAPAVVTVNITPCGCPNPASVIVAAIQSQCVGSFTQLQLSATLGGGATSGTWTTTGTGTFDNVSSVSAKYTPSSSDETKGSIEFTFTTNDPDGSATLCTASSSKTIFTYKARPSKPSNLSASSQVCLGQSNTLTAEGAGNTIKWYTTATGGSSVGTGTSFTVTPTAAGTVMYYAEAVSPEGCISERASINFTVTSCQTTDLAVVKTVTDVANTQTTLSYLVGQTINYSIVAKNLGGSGASTVKVKDVLPASLSFVSADPSAQYNASTGEWTIGDLAAGAQVTLNIKATILSKGSIVNDAEISSPSEDPTKLGNNKSSVSINAIELADLSLTKTVSNATPNINDEIVYTITVSNAGPHAATNVEIQDILPAGISFVSSTSLTNNNGTLTGTIANLAKDAKVEFTFRAKVTSGGKITNAAQITKSDVKDPDSTPNNGTDKNEDDDDSVDIITPTVCNVAAPALAADKAVICSGQSVNITALGCTGQIKWNTGETTASITVTPSVNATYTATCTVNNCTSNPSAPVSITVTTPTVPTIVASSTSICGSGSVTLTATGCTGTVKWYGGAQALTGTSVTVNPTVTTTYSATCTVSSCESTKSQTVTITVGTPTPPAISPALSAICSGSPLTLSATGCAGGTIEWSNGMTGSSITVTPTASTNYTAVCKMGTCTSTASNTANVTVSEFAKPTIVASKTSICVGESVQLTATGCNGTVKWSDGQTGASVTIKPSVTTSYTATCISTNATCNSGVSNTIEVKVNSGSIEAPIVVCGDQEICVGQEVVFLALGCPSGTTVKWSNGMTGSSITVKPTITTVYSAVCSLGACESVKSNEKEIVVKPTVVVTLVASADKNNVCAGSPVTLSVKGCEAGKVTWTGGLTGSTITVNPTVTTTYTALCTDVACATDAKASVTVNVATDLSTPVIVASTTSQICAGTEVTLTATGCTADLLWSTGETTQSIKVKPTVSTAYTVQCKSNSCASATAKTSDPVTITVGSSVAPLITASTNTVCAGTQVTLTTTGCTGTVTWSNGKTGASIIETPTTTTTYSATCSGGTCVSGESNKVTVTVTPLAIPTISVVCTCPAKFMCPGSSMTLVASGCEGGTYQWSDGFTGAIHTVSPTQTTNYTVKCVTSTCTSAVSAVTTITVGTPTAPVITSDVLTACAGSSVNLTATGCDGAVIWSDGQIGTTVSVKPTANTTYTAICKLDKCESGNSNELTINVGNSASKPSTKDLVNACPATTVDLTSGLLSTASNGSSFEFRTGISSTSTLVSNPQAVSATGTYYVFEKFASGCYSAPAAINVFINTDCSTKNCTTAPAAVNAGADATICDTKSYQLKGAFSGAATFITWKSTGTGTFDNPLLPTATYTASAQDVTSGSVKLFLISNDPDGTGACVAAVDTMVLTINGIKIKPTITVSGNLTACTTDSVGLKAIAGYQYKWYKVGSTSVVSTAQAINVKGLGSYYYILSDSNGCTSVPSDTATLNPLADISAPVTKNIMISSGQTANLNSLVTSTTPAGATLVFKAGGLATSNDIATSSAVGFGTYYAFYRTVQGCFSSGSPITVSTDLVVMDLADIGVGITTDKATYAVGDTVVTTVKVVNSGPRTAKGVALSVIIPGTLTYASQTGGLIQNGNTIGVNIDTLVMNGSKTYTFKSVVTSTSEATITVSATSATVDPNTANNKASVTINAGVVDPNAADAAIAIVADKTAIGLNETTTIKVTVSNNGPATAKGVKVTTTIPTGFELLSAEPSWVVNGNTLTANYDSLQKGDTKVLTFIAKGITSGNLLFGATVASTLDPKTDNNTATTTIQVGTINPTDLADLALSFTTDKSIVSKGDEVVYTLKVQNNGPATASNIELRALFPQGLTFLSGDVDKTTDSVKATISSLAVGASKSFSYRVKVDEDRTISTTATTTKYSPTDPLLTNNTATATIVSTNDTLYADLSVIKTASATTVNKDSLVTYIIKVTNAGPANAKNVVLKDFLVSNLSYISGDFTSTGKTATGDSLSATIASIAKGETKSLTYNARAVLQGVAPNTVFVASSSKLDAVKDNDKSTVEVNIINRVVNDCKLGLALAVIDTNQTSAGVYNVTYQLIAKNFCSDTLRNVSLVDSVAKNFPSPATFSISAVQATGHLTVNEAFGASDPNLVKSASSFMIPNEVDTVRYTVTLTLNGNKGPFYSQVNGSGIAPSGTVTAKSAAGTDVSATPSRTVVRFDLPRTLIGVAKEVLASGLKRESTNEWTVPYVIRVVNMGVNRITKLSVTDDLDAVYTSKGATIVGQPTVSTNRPGVKVNSKYTGSGLNIDLVLPDSSALGVGDSVSINLAVRVNTTAATDSVFSNVAIGKGTGTDGLTYEDISTAGSDPDPDKDGDPSNNKVATSVTLSNPVKPLGDAAIGVALSASKPVMQTDSTFNVKFKLVARNYGKDTLNNVVLANHIQSNIGQQVTAWSLVGKPTLVSGKVKLDSLFDGIADTTLTVASSTFKFAKGDSIVIEYTLNIREPLQDTIYTQASATGISIADATKIAFDLSTAGANPDPNGDGNPAENAKTPVIFDASVVTDSPFIPEGFSPNGDGINDKFVIQPLNPDQRIELKIFNRWGSLVYASSDYQNDWGGESNQGVKVIGDGQGLPDGSYFYSFTRYDRTTGEIIQTQGKTTVVRYFTIAR</sequence>
<feature type="domain" description="Ig-like" evidence="7">
    <location>
        <begin position="1289"/>
        <end position="1370"/>
    </location>
</feature>
<feature type="domain" description="DUF11" evidence="5">
    <location>
        <begin position="172"/>
        <end position="288"/>
    </location>
</feature>
<evidence type="ECO:0000256" key="1">
    <source>
        <dbReference type="ARBA" id="ARBA00004613"/>
    </source>
</evidence>
<feature type="domain" description="Ig-like" evidence="7">
    <location>
        <begin position="751"/>
        <end position="831"/>
    </location>
</feature>
<dbReference type="Pfam" id="PF19081">
    <property type="entry name" value="Ig_7"/>
    <property type="match status" value="4"/>
</dbReference>
<dbReference type="Pfam" id="PF13585">
    <property type="entry name" value="CHU_C"/>
    <property type="match status" value="1"/>
</dbReference>
<dbReference type="InterPro" id="IPR001434">
    <property type="entry name" value="OmcB-like_DUF11"/>
</dbReference>
<dbReference type="Pfam" id="PF17210">
    <property type="entry name" value="SdrD_B"/>
    <property type="match status" value="2"/>
</dbReference>
<feature type="domain" description="SD-repeat containing protein B" evidence="6">
    <location>
        <begin position="391"/>
        <end position="507"/>
    </location>
</feature>
<dbReference type="NCBIfam" id="TIGR01451">
    <property type="entry name" value="B_ant_repeat"/>
    <property type="match status" value="6"/>
</dbReference>
<evidence type="ECO:0000259" key="7">
    <source>
        <dbReference type="Pfam" id="PF19081"/>
    </source>
</evidence>
<evidence type="ECO:0000256" key="2">
    <source>
        <dbReference type="ARBA" id="ARBA00022525"/>
    </source>
</evidence>
<keyword evidence="2" id="KW-0964">Secreted</keyword>
<feature type="domain" description="DUF11" evidence="5">
    <location>
        <begin position="1772"/>
        <end position="1880"/>
    </location>
</feature>
<dbReference type="Proteomes" id="UP001236569">
    <property type="component" value="Unassembled WGS sequence"/>
</dbReference>
<dbReference type="InterPro" id="IPR051172">
    <property type="entry name" value="Chlamydia_OmcB"/>
</dbReference>
<dbReference type="SUPFAM" id="SSF117074">
    <property type="entry name" value="Hypothetical protein PA1324"/>
    <property type="match status" value="2"/>
</dbReference>
<feature type="domain" description="Ig-like" evidence="7">
    <location>
        <begin position="1558"/>
        <end position="1639"/>
    </location>
</feature>
<feature type="domain" description="DUF11" evidence="5">
    <location>
        <begin position="3138"/>
        <end position="3249"/>
    </location>
</feature>
<evidence type="ECO:0000256" key="3">
    <source>
        <dbReference type="ARBA" id="ARBA00022729"/>
    </source>
</evidence>
<keyword evidence="9" id="KW-1185">Reference proteome</keyword>
<evidence type="ECO:0000259" key="5">
    <source>
        <dbReference type="Pfam" id="PF01345"/>
    </source>
</evidence>
<dbReference type="EMBL" id="JASHID010000007">
    <property type="protein sequence ID" value="MDI9864934.1"/>
    <property type="molecule type" value="Genomic_DNA"/>
</dbReference>
<evidence type="ECO:0000259" key="6">
    <source>
        <dbReference type="Pfam" id="PF17210"/>
    </source>
</evidence>
<protein>
    <submittedName>
        <fullName evidence="8">SdrD B-like domain-containing protein</fullName>
    </submittedName>
</protein>
<comment type="subcellular location">
    <subcellularLocation>
        <location evidence="1">Secreted</location>
    </subcellularLocation>
</comment>
<dbReference type="Gene3D" id="2.60.40.1170">
    <property type="entry name" value="Mu homology domain, subdomain B"/>
    <property type="match status" value="2"/>
</dbReference>
<feature type="domain" description="DUF11" evidence="5">
    <location>
        <begin position="3261"/>
        <end position="3372"/>
    </location>
</feature>
<feature type="domain" description="DUF11" evidence="5">
    <location>
        <begin position="1645"/>
        <end position="1765"/>
    </location>
</feature>
<feature type="region of interest" description="Disordered" evidence="4">
    <location>
        <begin position="3791"/>
        <end position="3819"/>
    </location>
</feature>
<dbReference type="Gene3D" id="2.60.40.3080">
    <property type="match status" value="1"/>
</dbReference>
<dbReference type="RefSeq" id="WP_283370026.1">
    <property type="nucleotide sequence ID" value="NZ_JASHID010000007.1"/>
</dbReference>
<dbReference type="NCBIfam" id="TIGR04131">
    <property type="entry name" value="Bac_Flav_CTERM"/>
    <property type="match status" value="1"/>
</dbReference>
<evidence type="ECO:0000313" key="8">
    <source>
        <dbReference type="EMBL" id="MDI9864934.1"/>
    </source>
</evidence>
<comment type="caution">
    <text evidence="8">The sequence shown here is derived from an EMBL/GenBank/DDBJ whole genome shotgun (WGS) entry which is preliminary data.</text>
</comment>
<accession>A0ABT6YMU7</accession>
<feature type="domain" description="DUF11" evidence="5">
    <location>
        <begin position="3015"/>
        <end position="3127"/>
    </location>
</feature>
<proteinExistence type="predicted"/>
<keyword evidence="3" id="KW-0732">Signal</keyword>
<evidence type="ECO:0000313" key="9">
    <source>
        <dbReference type="Proteomes" id="UP001236569"/>
    </source>
</evidence>
<dbReference type="InterPro" id="IPR026341">
    <property type="entry name" value="T9SS_type_B"/>
</dbReference>
<dbReference type="InterPro" id="IPR047589">
    <property type="entry name" value="DUF11_rpt"/>
</dbReference>
<dbReference type="PANTHER" id="PTHR34819:SF3">
    <property type="entry name" value="CELL SURFACE PROTEIN"/>
    <property type="match status" value="1"/>
</dbReference>
<dbReference type="InterPro" id="IPR044023">
    <property type="entry name" value="Ig_7"/>
</dbReference>
<dbReference type="PANTHER" id="PTHR34819">
    <property type="entry name" value="LARGE CYSTEINE-RICH PERIPLASMIC PROTEIN OMCB"/>
    <property type="match status" value="1"/>
</dbReference>
<feature type="domain" description="SD-repeat containing protein B" evidence="6">
    <location>
        <begin position="512"/>
        <end position="625"/>
    </location>
</feature>
<gene>
    <name evidence="8" type="ORF">QM480_11405</name>
</gene>
<reference evidence="8 9" key="1">
    <citation type="submission" date="2023-05" db="EMBL/GenBank/DDBJ databases">
        <title>Novel species of genus Flectobacillus isolated from stream in China.</title>
        <authorList>
            <person name="Lu H."/>
        </authorList>
    </citation>
    <scope>NUCLEOTIDE SEQUENCE [LARGE SCALE GENOMIC DNA]</scope>
    <source>
        <strain evidence="8 9">DC10W</strain>
    </source>
</reference>
<feature type="domain" description="DUF11" evidence="5">
    <location>
        <begin position="3382"/>
        <end position="3498"/>
    </location>
</feature>